<feature type="transmembrane region" description="Helical" evidence="7">
    <location>
        <begin position="12"/>
        <end position="36"/>
    </location>
</feature>
<keyword evidence="7" id="KW-1133">Transmembrane helix</keyword>
<dbReference type="Proteomes" id="UP000000310">
    <property type="component" value="Chromosome"/>
</dbReference>
<evidence type="ECO:0000256" key="4">
    <source>
        <dbReference type="ARBA" id="ARBA00022679"/>
    </source>
</evidence>
<dbReference type="EMBL" id="CP002545">
    <property type="protein sequence ID" value="ADY51614.1"/>
    <property type="molecule type" value="Genomic_DNA"/>
</dbReference>
<dbReference type="GO" id="GO:0009247">
    <property type="term" value="P:glycolipid biosynthetic process"/>
    <property type="evidence" value="ECO:0007669"/>
    <property type="project" value="UniProtKB-ARBA"/>
</dbReference>
<keyword evidence="4" id="KW-0808">Transferase</keyword>
<organism evidence="8 9">
    <name type="scientific">Pseudopedobacter saltans (strain ATCC 51119 / DSM 12145 / JCM 21818 / CCUG 39354 / LMG 10337 / NBRC 100064 / NCIMB 13643)</name>
    <name type="common">Pedobacter saltans</name>
    <dbReference type="NCBI Taxonomy" id="762903"/>
    <lineage>
        <taxon>Bacteria</taxon>
        <taxon>Pseudomonadati</taxon>
        <taxon>Bacteroidota</taxon>
        <taxon>Sphingobacteriia</taxon>
        <taxon>Sphingobacteriales</taxon>
        <taxon>Sphingobacteriaceae</taxon>
        <taxon>Pseudopedobacter</taxon>
    </lineage>
</organism>
<sequence length="293" mass="35276">MIIKWLSNAAAFFLYLISLLPLGILYVFSRLAYYLIYYVIKYRRKPVVENLKNAFPNKSEQEIKQIEKRFFRYFTDLIFEIIKLLSASPEYIKKRYNFLNEEIFREYEEKNQSFLMAVGHYGNWEWSAITTPMVTKARPLIVYKQLQNKVFDKLYKQTREKSGAEMVEMAQTFRKIIEYKNELVFAVFAGDQRPTKSGTYTWLKFMNQETPFFTGIEKIAKATNYPVIFCDMRVPKRGYYEVKFIKITDNPRETEDLEITNTYIRLLENRLNQAPEYWLWSHKRWKIKPGDIK</sequence>
<dbReference type="STRING" id="762903.Pedsa_1043"/>
<keyword evidence="2" id="KW-1003">Cell membrane</keyword>
<keyword evidence="5 7" id="KW-0472">Membrane</keyword>
<proteinExistence type="predicted"/>
<dbReference type="InterPro" id="IPR004960">
    <property type="entry name" value="LipA_acyltrans"/>
</dbReference>
<dbReference type="HOGENOM" id="CLU_049421_4_1_10"/>
<keyword evidence="3" id="KW-0997">Cell inner membrane</keyword>
<dbReference type="GO" id="GO:0016746">
    <property type="term" value="F:acyltransferase activity"/>
    <property type="evidence" value="ECO:0007669"/>
    <property type="project" value="UniProtKB-KW"/>
</dbReference>
<evidence type="ECO:0000256" key="2">
    <source>
        <dbReference type="ARBA" id="ARBA00022475"/>
    </source>
</evidence>
<dbReference type="GO" id="GO:0005886">
    <property type="term" value="C:plasma membrane"/>
    <property type="evidence" value="ECO:0007669"/>
    <property type="project" value="UniProtKB-SubCell"/>
</dbReference>
<evidence type="ECO:0000256" key="1">
    <source>
        <dbReference type="ARBA" id="ARBA00004533"/>
    </source>
</evidence>
<dbReference type="PANTHER" id="PTHR30606:SF10">
    <property type="entry name" value="PHOSPHATIDYLINOSITOL MANNOSIDE ACYLTRANSFERASE"/>
    <property type="match status" value="1"/>
</dbReference>
<accession>F0SBG8</accession>
<evidence type="ECO:0000256" key="5">
    <source>
        <dbReference type="ARBA" id="ARBA00023136"/>
    </source>
</evidence>
<evidence type="ECO:0000313" key="9">
    <source>
        <dbReference type="Proteomes" id="UP000000310"/>
    </source>
</evidence>
<name>F0SBG8_PSESL</name>
<dbReference type="KEGG" id="psn:Pedsa_1043"/>
<comment type="subcellular location">
    <subcellularLocation>
        <location evidence="1">Cell inner membrane</location>
    </subcellularLocation>
</comment>
<dbReference type="Pfam" id="PF03279">
    <property type="entry name" value="Lip_A_acyltrans"/>
    <property type="match status" value="1"/>
</dbReference>
<dbReference type="RefSeq" id="WP_013632113.1">
    <property type="nucleotide sequence ID" value="NC_015177.1"/>
</dbReference>
<keyword evidence="7" id="KW-0812">Transmembrane</keyword>
<dbReference type="AlphaFoldDB" id="F0SBG8"/>
<dbReference type="PANTHER" id="PTHR30606">
    <property type="entry name" value="LIPID A BIOSYNTHESIS LAUROYL ACYLTRANSFERASE"/>
    <property type="match status" value="1"/>
</dbReference>
<evidence type="ECO:0000256" key="6">
    <source>
        <dbReference type="ARBA" id="ARBA00023315"/>
    </source>
</evidence>
<dbReference type="OrthoDB" id="9801955at2"/>
<dbReference type="eggNOG" id="COG1560">
    <property type="taxonomic scope" value="Bacteria"/>
</dbReference>
<evidence type="ECO:0000256" key="7">
    <source>
        <dbReference type="SAM" id="Phobius"/>
    </source>
</evidence>
<protein>
    <submittedName>
        <fullName evidence="8">Lipid A biosynthesis acyltransferase</fullName>
    </submittedName>
</protein>
<keyword evidence="6 8" id="KW-0012">Acyltransferase</keyword>
<reference evidence="9" key="2">
    <citation type="submission" date="2011-02" db="EMBL/GenBank/DDBJ databases">
        <title>The complete genome of Pedobacter saltans DSM 12145.</title>
        <authorList>
            <consortium name="US DOE Joint Genome Institute (JGI-PGF)"/>
            <person name="Lucas S."/>
            <person name="Copeland A."/>
            <person name="Lapidus A."/>
            <person name="Bruce D."/>
            <person name="Goodwin L."/>
            <person name="Pitluck S."/>
            <person name="Kyrpides N."/>
            <person name="Mavromatis K."/>
            <person name="Pagani I."/>
            <person name="Ivanova N."/>
            <person name="Ovchinnikova G."/>
            <person name="Lu M."/>
            <person name="Detter J.C."/>
            <person name="Han C."/>
            <person name="Land M."/>
            <person name="Hauser L."/>
            <person name="Markowitz V."/>
            <person name="Cheng J.-F."/>
            <person name="Hugenholtz P."/>
            <person name="Woyke T."/>
            <person name="Wu D."/>
            <person name="Tindall B."/>
            <person name="Pomrenke H.G."/>
            <person name="Brambilla E."/>
            <person name="Klenk H.-P."/>
            <person name="Eisen J.A."/>
        </authorList>
    </citation>
    <scope>NUCLEOTIDE SEQUENCE [LARGE SCALE GENOMIC DNA]</scope>
    <source>
        <strain evidence="9">ATCC 51119 / DSM 12145 / JCM 21818 / LMG 10337 / NBRC 100064 / NCIMB 13643</strain>
    </source>
</reference>
<evidence type="ECO:0000313" key="8">
    <source>
        <dbReference type="EMBL" id="ADY51614.1"/>
    </source>
</evidence>
<evidence type="ECO:0000256" key="3">
    <source>
        <dbReference type="ARBA" id="ARBA00022519"/>
    </source>
</evidence>
<dbReference type="CDD" id="cd07984">
    <property type="entry name" value="LPLAT_LABLAT-like"/>
    <property type="match status" value="1"/>
</dbReference>
<reference evidence="8 9" key="1">
    <citation type="journal article" date="2011" name="Stand. Genomic Sci.">
        <title>Complete genome sequence of the gliding, heparinolytic Pedobacter saltans type strain (113).</title>
        <authorList>
            <person name="Liolios K."/>
            <person name="Sikorski J."/>
            <person name="Lu M."/>
            <person name="Nolan M."/>
            <person name="Lapidus A."/>
            <person name="Lucas S."/>
            <person name="Hammon N."/>
            <person name="Deshpande S."/>
            <person name="Cheng J.F."/>
            <person name="Tapia R."/>
            <person name="Han C."/>
            <person name="Goodwin L."/>
            <person name="Pitluck S."/>
            <person name="Huntemann M."/>
            <person name="Ivanova N."/>
            <person name="Pagani I."/>
            <person name="Mavromatis K."/>
            <person name="Ovchinikova G."/>
            <person name="Pati A."/>
            <person name="Chen A."/>
            <person name="Palaniappan K."/>
            <person name="Land M."/>
            <person name="Hauser L."/>
            <person name="Brambilla E.M."/>
            <person name="Kotsyurbenko O."/>
            <person name="Rohde M."/>
            <person name="Tindall B.J."/>
            <person name="Abt B."/>
            <person name="Goker M."/>
            <person name="Detter J.C."/>
            <person name="Woyke T."/>
            <person name="Bristow J."/>
            <person name="Eisen J.A."/>
            <person name="Markowitz V."/>
            <person name="Hugenholtz P."/>
            <person name="Klenk H.P."/>
            <person name="Kyrpides N.C."/>
        </authorList>
    </citation>
    <scope>NUCLEOTIDE SEQUENCE [LARGE SCALE GENOMIC DNA]</scope>
    <source>
        <strain evidence="9">ATCC 51119 / DSM 12145 / JCM 21818 / LMG 10337 / NBRC 100064 / NCIMB 13643</strain>
    </source>
</reference>
<gene>
    <name evidence="8" type="ordered locus">Pedsa_1043</name>
</gene>
<keyword evidence="9" id="KW-1185">Reference proteome</keyword>